<keyword evidence="3 9" id="KW-0732">Signal</keyword>
<evidence type="ECO:0000256" key="4">
    <source>
        <dbReference type="ARBA" id="ARBA00022859"/>
    </source>
</evidence>
<dbReference type="Ensembl" id="ENSSANT00000026467.1">
    <property type="protein sequence ID" value="ENSSANP00000024851.1"/>
    <property type="gene ID" value="ENSSANG00000012787.1"/>
</dbReference>
<evidence type="ECO:0000256" key="9">
    <source>
        <dbReference type="SAM" id="SignalP"/>
    </source>
</evidence>
<evidence type="ECO:0000256" key="1">
    <source>
        <dbReference type="ARBA" id="ARBA00004236"/>
    </source>
</evidence>
<dbReference type="Gene3D" id="2.60.40.10">
    <property type="entry name" value="Immunoglobulins"/>
    <property type="match status" value="2"/>
</dbReference>
<evidence type="ECO:0000256" key="7">
    <source>
        <dbReference type="ARBA" id="ARBA00023180"/>
    </source>
</evidence>
<proteinExistence type="predicted"/>
<evidence type="ECO:0000256" key="6">
    <source>
        <dbReference type="ARBA" id="ARBA00023157"/>
    </source>
</evidence>
<keyword evidence="12" id="KW-1185">Reference proteome</keyword>
<dbReference type="CDD" id="cd00099">
    <property type="entry name" value="IgV"/>
    <property type="match status" value="2"/>
</dbReference>
<comment type="subcellular location">
    <subcellularLocation>
        <location evidence="1">Cell membrane</location>
    </subcellularLocation>
</comment>
<dbReference type="InterPro" id="IPR013783">
    <property type="entry name" value="Ig-like_fold"/>
</dbReference>
<evidence type="ECO:0000313" key="12">
    <source>
        <dbReference type="Proteomes" id="UP000472260"/>
    </source>
</evidence>
<accession>A0A671M2R9</accession>
<dbReference type="PANTHER" id="PTHR19433">
    <property type="entry name" value="T-CELL RECEPTOR ALPHA CHAIN V REGION-RELATED"/>
    <property type="match status" value="1"/>
</dbReference>
<keyword evidence="7" id="KW-0325">Glycoprotein</keyword>
<dbReference type="PROSITE" id="PS50835">
    <property type="entry name" value="IG_LIKE"/>
    <property type="match status" value="1"/>
</dbReference>
<evidence type="ECO:0000256" key="5">
    <source>
        <dbReference type="ARBA" id="ARBA00023136"/>
    </source>
</evidence>
<dbReference type="SMART" id="SM00409">
    <property type="entry name" value="IG"/>
    <property type="match status" value="2"/>
</dbReference>
<feature type="signal peptide" evidence="9">
    <location>
        <begin position="1"/>
        <end position="18"/>
    </location>
</feature>
<sequence>MNNNIYMILFLFLHEVCKHNCNVAHVDQVLTVKDGGNVLLPSLRFKQVLGEKPVLIVSSYHHSQPNEFSPDFEANNFHAVRKDDSFNLTILRTLKSDSGTYFCGAASANIISFSTGTVLLVKGAAIKPAVIQQPVLGVMKPGSNVTLQCTVEVKMCEKGVQLVYWYRRSSDTMHPGMVYTHGDMKNECGKNSVASFPTQSCLYNLPKMNVGLSDAGLYYCAVVTCDEVLFGNGTTLVIEGKCIIERMQYFILIGLAVLCTVSFTVNILLCITLRKKGKTQTAQQIQTANDDTTRVQYRNTDDINYAALNLSTKRGQRKRT</sequence>
<dbReference type="AlphaFoldDB" id="A0A671M2R9"/>
<feature type="transmembrane region" description="Helical" evidence="8">
    <location>
        <begin position="249"/>
        <end position="271"/>
    </location>
</feature>
<dbReference type="Proteomes" id="UP000472260">
    <property type="component" value="Unassembled WGS sequence"/>
</dbReference>
<evidence type="ECO:0000256" key="3">
    <source>
        <dbReference type="ARBA" id="ARBA00022729"/>
    </source>
</evidence>
<keyword evidence="6" id="KW-1015">Disulfide bond</keyword>
<keyword evidence="2" id="KW-1003">Cell membrane</keyword>
<name>A0A671M2R9_9TELE</name>
<evidence type="ECO:0000256" key="2">
    <source>
        <dbReference type="ARBA" id="ARBA00022475"/>
    </source>
</evidence>
<evidence type="ECO:0000313" key="11">
    <source>
        <dbReference type="Ensembl" id="ENSSANP00000024888.1"/>
    </source>
</evidence>
<dbReference type="GO" id="GO:0002376">
    <property type="term" value="P:immune system process"/>
    <property type="evidence" value="ECO:0007669"/>
    <property type="project" value="UniProtKB-KW"/>
</dbReference>
<keyword evidence="4" id="KW-0391">Immunity</keyword>
<dbReference type="InterPro" id="IPR007110">
    <property type="entry name" value="Ig-like_dom"/>
</dbReference>
<dbReference type="PANTHER" id="PTHR19433:SF133">
    <property type="entry name" value="IMMUNE-TYPE RECEPTOR 5 PRECURSOR-RELATED"/>
    <property type="match status" value="1"/>
</dbReference>
<dbReference type="InterPro" id="IPR052051">
    <property type="entry name" value="TCR_complex_component"/>
</dbReference>
<feature type="chain" id="PRO_5044627023" evidence="9">
    <location>
        <begin position="19"/>
        <end position="320"/>
    </location>
</feature>
<dbReference type="InterPro" id="IPR003599">
    <property type="entry name" value="Ig_sub"/>
</dbReference>
<evidence type="ECO:0000259" key="10">
    <source>
        <dbReference type="PROSITE" id="PS50835"/>
    </source>
</evidence>
<keyword evidence="8" id="KW-0812">Transmembrane</keyword>
<dbReference type="InterPro" id="IPR036179">
    <property type="entry name" value="Ig-like_dom_sf"/>
</dbReference>
<feature type="domain" description="Ig-like" evidence="10">
    <location>
        <begin position="128"/>
        <end position="222"/>
    </location>
</feature>
<organism evidence="11 12">
    <name type="scientific">Sinocyclocheilus anshuiensis</name>
    <dbReference type="NCBI Taxonomy" id="1608454"/>
    <lineage>
        <taxon>Eukaryota</taxon>
        <taxon>Metazoa</taxon>
        <taxon>Chordata</taxon>
        <taxon>Craniata</taxon>
        <taxon>Vertebrata</taxon>
        <taxon>Euteleostomi</taxon>
        <taxon>Actinopterygii</taxon>
        <taxon>Neopterygii</taxon>
        <taxon>Teleostei</taxon>
        <taxon>Ostariophysi</taxon>
        <taxon>Cypriniformes</taxon>
        <taxon>Cyprinidae</taxon>
        <taxon>Cyprininae</taxon>
        <taxon>Sinocyclocheilus</taxon>
    </lineage>
</organism>
<dbReference type="GO" id="GO:0009617">
    <property type="term" value="P:response to bacterium"/>
    <property type="evidence" value="ECO:0007669"/>
    <property type="project" value="TreeGrafter"/>
</dbReference>
<evidence type="ECO:0000256" key="8">
    <source>
        <dbReference type="SAM" id="Phobius"/>
    </source>
</evidence>
<dbReference type="SUPFAM" id="SSF48726">
    <property type="entry name" value="Immunoglobulin"/>
    <property type="match status" value="2"/>
</dbReference>
<dbReference type="Pfam" id="PF07686">
    <property type="entry name" value="V-set"/>
    <property type="match status" value="1"/>
</dbReference>
<dbReference type="InterPro" id="IPR013106">
    <property type="entry name" value="Ig_V-set"/>
</dbReference>
<keyword evidence="8" id="KW-1133">Transmembrane helix</keyword>
<protein>
    <submittedName>
        <fullName evidence="11">Novel immune-type receptor 4a</fullName>
    </submittedName>
</protein>
<dbReference type="GO" id="GO:0005886">
    <property type="term" value="C:plasma membrane"/>
    <property type="evidence" value="ECO:0007669"/>
    <property type="project" value="UniProtKB-SubCell"/>
</dbReference>
<dbReference type="Ensembl" id="ENSSANT00000026505.1">
    <property type="protein sequence ID" value="ENSSANP00000024888.1"/>
    <property type="gene ID" value="ENSSANG00000012803.1"/>
</dbReference>
<keyword evidence="5 8" id="KW-0472">Membrane</keyword>
<reference evidence="11" key="1">
    <citation type="submission" date="2025-05" db="UniProtKB">
        <authorList>
            <consortium name="Ensembl"/>
        </authorList>
    </citation>
    <scope>IDENTIFICATION</scope>
</reference>